<dbReference type="InterPro" id="IPR033121">
    <property type="entry name" value="PEPTIDASE_A1"/>
</dbReference>
<feature type="compositionally biased region" description="Polar residues" evidence="6">
    <location>
        <begin position="80"/>
        <end position="92"/>
    </location>
</feature>
<comment type="similarity">
    <text evidence="1 5">Belongs to the peptidase A1 family.</text>
</comment>
<dbReference type="PROSITE" id="PS00141">
    <property type="entry name" value="ASP_PROTEASE"/>
    <property type="match status" value="1"/>
</dbReference>
<keyword evidence="3 5" id="KW-0064">Aspartyl protease</keyword>
<dbReference type="EMBL" id="JBEFKJ010000007">
    <property type="protein sequence ID" value="KAL2045205.1"/>
    <property type="molecule type" value="Genomic_DNA"/>
</dbReference>
<dbReference type="PROSITE" id="PS51767">
    <property type="entry name" value="PEPTIDASE_A1"/>
    <property type="match status" value="1"/>
</dbReference>
<protein>
    <recommendedName>
        <fullName evidence="7">Peptidase A1 domain-containing protein</fullName>
    </recommendedName>
</protein>
<dbReference type="InterPro" id="IPR034163">
    <property type="entry name" value="Aspergillopepsin-like_cat_dom"/>
</dbReference>
<proteinExistence type="inferred from homology"/>
<dbReference type="InterPro" id="IPR001461">
    <property type="entry name" value="Aspartic_peptidase_A1"/>
</dbReference>
<dbReference type="PRINTS" id="PR00792">
    <property type="entry name" value="PEPSIN"/>
</dbReference>
<evidence type="ECO:0000256" key="6">
    <source>
        <dbReference type="SAM" id="MobiDB-lite"/>
    </source>
</evidence>
<evidence type="ECO:0000256" key="3">
    <source>
        <dbReference type="ARBA" id="ARBA00022750"/>
    </source>
</evidence>
<reference evidence="8 9" key="1">
    <citation type="submission" date="2024-09" db="EMBL/GenBank/DDBJ databases">
        <title>Rethinking Asexuality: The Enigmatic Case of Functional Sexual Genes in Lepraria (Stereocaulaceae).</title>
        <authorList>
            <person name="Doellman M."/>
            <person name="Sun Y."/>
            <person name="Barcenas-Pena A."/>
            <person name="Lumbsch H.T."/>
            <person name="Grewe F."/>
        </authorList>
    </citation>
    <scope>NUCLEOTIDE SEQUENCE [LARGE SCALE GENOMIC DNA]</scope>
    <source>
        <strain evidence="8 9">Mercado 3170</strain>
    </source>
</reference>
<evidence type="ECO:0000256" key="1">
    <source>
        <dbReference type="ARBA" id="ARBA00007447"/>
    </source>
</evidence>
<dbReference type="PANTHER" id="PTHR47966:SF1">
    <property type="entry name" value="ASPARTYL PROTEINASE"/>
    <property type="match status" value="1"/>
</dbReference>
<evidence type="ECO:0000256" key="4">
    <source>
        <dbReference type="ARBA" id="ARBA00022801"/>
    </source>
</evidence>
<name>A0ABR4AID8_9LECA</name>
<keyword evidence="2 5" id="KW-0645">Protease</keyword>
<comment type="caution">
    <text evidence="8">The sequence shown here is derived from an EMBL/GenBank/DDBJ whole genome shotgun (WGS) entry which is preliminary data.</text>
</comment>
<feature type="region of interest" description="Disordered" evidence="6">
    <location>
        <begin position="75"/>
        <end position="96"/>
    </location>
</feature>
<feature type="domain" description="Peptidase A1" evidence="7">
    <location>
        <begin position="108"/>
        <end position="433"/>
    </location>
</feature>
<dbReference type="Proteomes" id="UP001590950">
    <property type="component" value="Unassembled WGS sequence"/>
</dbReference>
<dbReference type="Pfam" id="PF00026">
    <property type="entry name" value="Asp"/>
    <property type="match status" value="1"/>
</dbReference>
<dbReference type="SUPFAM" id="SSF50630">
    <property type="entry name" value="Acid proteases"/>
    <property type="match status" value="1"/>
</dbReference>
<dbReference type="InterPro" id="IPR001969">
    <property type="entry name" value="Aspartic_peptidase_AS"/>
</dbReference>
<evidence type="ECO:0000313" key="9">
    <source>
        <dbReference type="Proteomes" id="UP001590950"/>
    </source>
</evidence>
<evidence type="ECO:0000313" key="8">
    <source>
        <dbReference type="EMBL" id="KAL2045205.1"/>
    </source>
</evidence>
<evidence type="ECO:0000256" key="2">
    <source>
        <dbReference type="ARBA" id="ARBA00022670"/>
    </source>
</evidence>
<dbReference type="CDD" id="cd06097">
    <property type="entry name" value="Aspergillopepsin_like"/>
    <property type="match status" value="1"/>
</dbReference>
<organism evidence="8 9">
    <name type="scientific">Stereocaulon virgatum</name>
    <dbReference type="NCBI Taxonomy" id="373712"/>
    <lineage>
        <taxon>Eukaryota</taxon>
        <taxon>Fungi</taxon>
        <taxon>Dikarya</taxon>
        <taxon>Ascomycota</taxon>
        <taxon>Pezizomycotina</taxon>
        <taxon>Lecanoromycetes</taxon>
        <taxon>OSLEUM clade</taxon>
        <taxon>Lecanoromycetidae</taxon>
        <taxon>Lecanorales</taxon>
        <taxon>Lecanorineae</taxon>
        <taxon>Stereocaulaceae</taxon>
        <taxon>Stereocaulon</taxon>
    </lineage>
</organism>
<dbReference type="PANTHER" id="PTHR47966">
    <property type="entry name" value="BETA-SITE APP-CLEAVING ENZYME, ISOFORM A-RELATED"/>
    <property type="match status" value="1"/>
</dbReference>
<dbReference type="InterPro" id="IPR021109">
    <property type="entry name" value="Peptidase_aspartic_dom_sf"/>
</dbReference>
<accession>A0ABR4AID8</accession>
<keyword evidence="4 5" id="KW-0378">Hydrolase</keyword>
<dbReference type="Gene3D" id="2.40.70.10">
    <property type="entry name" value="Acid Proteases"/>
    <property type="match status" value="2"/>
</dbReference>
<evidence type="ECO:0000259" key="7">
    <source>
        <dbReference type="PROSITE" id="PS51767"/>
    </source>
</evidence>
<gene>
    <name evidence="8" type="ORF">N7G274_002287</name>
</gene>
<sequence length="449" mass="47752">MASHQSQLHRVELVLNPRYKRSGTKSYVFLMKKYRFSPTLEGPYTCSTVAHHQGKYGPQQTMGGKTTMRQYVLQKKKSEATGTSKAAGTSGDQIGDVPAEDVQNDSQYLCKVPIGTPGKTFNLDFDTGSADLWLWSTELPAATTKGTSHAVFDPSASSTFVNTPGSTWQISYGDGSSASGTVGTDVVNLGGIVIQNQSIELANTLSTQFQQDTSDGLLGLAFGSINTVQPTKVQTPVENMISQSDIPKNAELFTANLGSVKDANDPDKGVSFYTFGYIDKAALGGQTPYYTPIDNSQGFWMFDSASAVVAGKTIQRSGNKAIADTGTTLCLIDDSTCQAIYNAIPGGKYDSTQQGYIFPASNTAAQLPVVSFAVGGKQFVVQKEDLGFADVGNGMVYGGIQSRGSNPFDILGDVFLKSIYAIFDQGNTRFGAVSRMEPTQNIAVPGAGS</sequence>
<keyword evidence="9" id="KW-1185">Reference proteome</keyword>
<evidence type="ECO:0000256" key="5">
    <source>
        <dbReference type="RuleBase" id="RU000454"/>
    </source>
</evidence>